<dbReference type="InterPro" id="IPR036607">
    <property type="entry name" value="PRKCSH"/>
</dbReference>
<evidence type="ECO:0000256" key="3">
    <source>
        <dbReference type="ARBA" id="ARBA00022824"/>
    </source>
</evidence>
<dbReference type="SUPFAM" id="SSF50911">
    <property type="entry name" value="Mannose 6-phosphate receptor domain"/>
    <property type="match status" value="1"/>
</dbReference>
<keyword evidence="5" id="KW-0472">Membrane</keyword>
<evidence type="ECO:0000256" key="1">
    <source>
        <dbReference type="ARBA" id="ARBA00022387"/>
    </source>
</evidence>
<dbReference type="PANTHER" id="PTHR12630:SF1">
    <property type="entry name" value="GLUCOSIDASE 2 SUBUNIT BETA"/>
    <property type="match status" value="1"/>
</dbReference>
<gene>
    <name evidence="7" type="primary">Prkcsh-002</name>
</gene>
<dbReference type="Pfam" id="PF13015">
    <property type="entry name" value="PRKCSH_1"/>
    <property type="match status" value="1"/>
</dbReference>
<dbReference type="InterPro" id="IPR036055">
    <property type="entry name" value="LDL_receptor-like_sf"/>
</dbReference>
<dbReference type="InterPro" id="IPR009011">
    <property type="entry name" value="Man6P_isomerase_rcpt-bd_dom_sf"/>
</dbReference>
<protein>
    <recommendedName>
        <fullName evidence="1">Glucosidase 2 subunit beta</fullName>
    </recommendedName>
</protein>
<keyword evidence="3" id="KW-0256">Endoplasmic reticulum</keyword>
<dbReference type="PROSITE" id="PS51914">
    <property type="entry name" value="MRH"/>
    <property type="match status" value="1"/>
</dbReference>
<dbReference type="InterPro" id="IPR002172">
    <property type="entry name" value="LDrepeatLR_classA_rpt"/>
</dbReference>
<evidence type="ECO:0000259" key="6">
    <source>
        <dbReference type="PROSITE" id="PS51914"/>
    </source>
</evidence>
<dbReference type="EMBL" id="LR789303">
    <property type="protein sequence ID" value="CAB3265165.1"/>
    <property type="molecule type" value="mRNA"/>
</dbReference>
<dbReference type="InterPro" id="IPR039794">
    <property type="entry name" value="Gtb1-like"/>
</dbReference>
<dbReference type="Gene3D" id="4.10.400.10">
    <property type="entry name" value="Low-density Lipoprotein Receptor"/>
    <property type="match status" value="1"/>
</dbReference>
<proteinExistence type="evidence at transcript level"/>
<organism evidence="7">
    <name type="scientific">Phallusia mammillata</name>
    <dbReference type="NCBI Taxonomy" id="59560"/>
    <lineage>
        <taxon>Eukaryota</taxon>
        <taxon>Metazoa</taxon>
        <taxon>Chordata</taxon>
        <taxon>Tunicata</taxon>
        <taxon>Ascidiacea</taxon>
        <taxon>Phlebobranchia</taxon>
        <taxon>Ascidiidae</taxon>
        <taxon>Phallusia</taxon>
    </lineage>
</organism>
<dbReference type="Pfam" id="PF12999">
    <property type="entry name" value="PRKCSH-like"/>
    <property type="match status" value="1"/>
</dbReference>
<dbReference type="InterPro" id="IPR044865">
    <property type="entry name" value="MRH_dom"/>
</dbReference>
<keyword evidence="5" id="KW-1133">Transmembrane helix</keyword>
<sequence length="364" mass="40470">MEPSQRHVRLMGGRSNPFQTLFALFITALFFMFFQASILKNLQRQQQMLINSGSEVHNKGKYSHLGQMAVAPPEIARSVHPKFAQKLMKEIGMKVNGTLLRGVKKEHRKYYVPSKEGTFTCLSGNQTVAWISVNNDYCDCADGSDEPGTSACHNGKFYCEPERHFLPSSRVNDGICDCCDGSDEWKGVTVPPDLELPVSEGVQLAPCSDTCRDYDHMKLREHNILKEAASLKPLYIEKGLGHGGENYGPNGEFYFLTKKCYVFKSPGYMYELCPYANATQNGKDSWLIGTGGKLEGNVEDGYNLVMGDGKGDHCPQGKKRTTIIAFTCGVEDKVKYVSEKETCVYGVKFDTPAACPDLETIELT</sequence>
<evidence type="ECO:0000256" key="5">
    <source>
        <dbReference type="SAM" id="Phobius"/>
    </source>
</evidence>
<dbReference type="GO" id="GO:0006491">
    <property type="term" value="P:N-glycan processing"/>
    <property type="evidence" value="ECO:0007669"/>
    <property type="project" value="TreeGrafter"/>
</dbReference>
<evidence type="ECO:0000313" key="7">
    <source>
        <dbReference type="EMBL" id="CAB3265165.1"/>
    </source>
</evidence>
<accession>A0A6F9DQI7</accession>
<keyword evidence="5" id="KW-0812">Transmembrane</keyword>
<name>A0A6F9DQI7_9ASCI</name>
<feature type="domain" description="MRH" evidence="6">
    <location>
        <begin position="258"/>
        <end position="357"/>
    </location>
</feature>
<dbReference type="CDD" id="cd00112">
    <property type="entry name" value="LDLa"/>
    <property type="match status" value="1"/>
</dbReference>
<dbReference type="PANTHER" id="PTHR12630">
    <property type="entry name" value="N-LINKED OLIGOSACCHARIDE PROCESSING"/>
    <property type="match status" value="1"/>
</dbReference>
<feature type="transmembrane region" description="Helical" evidence="5">
    <location>
        <begin position="20"/>
        <end position="39"/>
    </location>
</feature>
<dbReference type="AlphaFoldDB" id="A0A6F9DQI7"/>
<dbReference type="SUPFAM" id="SSF57424">
    <property type="entry name" value="LDL receptor-like module"/>
    <property type="match status" value="1"/>
</dbReference>
<dbReference type="GO" id="GO:0017177">
    <property type="term" value="C:glucosidase II complex"/>
    <property type="evidence" value="ECO:0007669"/>
    <property type="project" value="TreeGrafter"/>
</dbReference>
<evidence type="ECO:0000256" key="2">
    <source>
        <dbReference type="ARBA" id="ARBA00022729"/>
    </source>
</evidence>
<reference evidence="7" key="1">
    <citation type="submission" date="2020-04" db="EMBL/GenBank/DDBJ databases">
        <authorList>
            <person name="Neveu A P."/>
        </authorList>
    </citation>
    <scope>NUCLEOTIDE SEQUENCE</scope>
    <source>
        <tissue evidence="7">Whole embryo</tissue>
    </source>
</reference>
<evidence type="ECO:0000256" key="4">
    <source>
        <dbReference type="ARBA" id="ARBA00023157"/>
    </source>
</evidence>
<dbReference type="Gene3D" id="2.70.130.10">
    <property type="entry name" value="Mannose-6-phosphate receptor binding domain"/>
    <property type="match status" value="1"/>
</dbReference>
<dbReference type="InterPro" id="IPR028146">
    <property type="entry name" value="PRKCSH_N"/>
</dbReference>
<keyword evidence="4" id="KW-1015">Disulfide bond</keyword>
<keyword evidence="2" id="KW-0732">Signal</keyword>